<keyword evidence="4" id="KW-1003">Cell membrane</keyword>
<evidence type="ECO:0000256" key="22">
    <source>
        <dbReference type="ARBA" id="ARBA00048074"/>
    </source>
</evidence>
<dbReference type="Proteomes" id="UP000265715">
    <property type="component" value="Unassembled WGS sequence"/>
</dbReference>
<comment type="caution">
    <text evidence="25">The sequence shown here is derived from an EMBL/GenBank/DDBJ whole genome shotgun (WGS) entry which is preliminary data.</text>
</comment>
<dbReference type="InterPro" id="IPR052365">
    <property type="entry name" value="THEM4/THEM5_acyl-CoA_thioest"/>
</dbReference>
<evidence type="ECO:0000256" key="21">
    <source>
        <dbReference type="ARBA" id="ARBA00047969"/>
    </source>
</evidence>
<evidence type="ECO:0000256" key="16">
    <source>
        <dbReference type="ARBA" id="ARBA00038848"/>
    </source>
</evidence>
<accession>A0A399ECQ1</accession>
<evidence type="ECO:0000256" key="1">
    <source>
        <dbReference type="ARBA" id="ARBA00004170"/>
    </source>
</evidence>
<evidence type="ECO:0000256" key="4">
    <source>
        <dbReference type="ARBA" id="ARBA00022475"/>
    </source>
</evidence>
<dbReference type="RefSeq" id="WP_027891996.1">
    <property type="nucleotide sequence ID" value="NZ_QXDL01000163.1"/>
</dbReference>
<proteinExistence type="inferred from homology"/>
<comment type="catalytic activity">
    <reaction evidence="22">
        <text>dodecanoyl-CoA + H2O = dodecanoate + CoA + H(+)</text>
        <dbReference type="Rhea" id="RHEA:30135"/>
        <dbReference type="ChEBI" id="CHEBI:15377"/>
        <dbReference type="ChEBI" id="CHEBI:15378"/>
        <dbReference type="ChEBI" id="CHEBI:18262"/>
        <dbReference type="ChEBI" id="CHEBI:57287"/>
        <dbReference type="ChEBI" id="CHEBI:57375"/>
    </reaction>
    <physiologicalReaction direction="left-to-right" evidence="22">
        <dbReference type="Rhea" id="RHEA:30136"/>
    </physiologicalReaction>
</comment>
<evidence type="ECO:0000256" key="12">
    <source>
        <dbReference type="ARBA" id="ARBA00023273"/>
    </source>
</evidence>
<evidence type="ECO:0000256" key="9">
    <source>
        <dbReference type="ARBA" id="ARBA00022946"/>
    </source>
</evidence>
<evidence type="ECO:0000259" key="24">
    <source>
        <dbReference type="Pfam" id="PF03061"/>
    </source>
</evidence>
<dbReference type="GO" id="GO:0005737">
    <property type="term" value="C:cytoplasm"/>
    <property type="evidence" value="ECO:0007669"/>
    <property type="project" value="UniProtKB-SubCell"/>
</dbReference>
<keyword evidence="26" id="KW-1185">Reference proteome</keyword>
<evidence type="ECO:0000256" key="23">
    <source>
        <dbReference type="ARBA" id="ARBA00048180"/>
    </source>
</evidence>
<dbReference type="SUPFAM" id="SSF54637">
    <property type="entry name" value="Thioesterase/thiol ester dehydrase-isomerase"/>
    <property type="match status" value="1"/>
</dbReference>
<dbReference type="AlphaFoldDB" id="A0A399ECQ1"/>
<protein>
    <recommendedName>
        <fullName evidence="17">Acyl-coenzyme A thioesterase THEM4</fullName>
        <ecNumber evidence="16">3.1.2.2</ecNumber>
    </recommendedName>
    <alternativeName>
        <fullName evidence="18">Thioesterase superfamily member 4</fullName>
    </alternativeName>
</protein>
<dbReference type="Gene3D" id="3.10.129.10">
    <property type="entry name" value="Hotdog Thioesterase"/>
    <property type="match status" value="1"/>
</dbReference>
<keyword evidence="7" id="KW-0378">Hydrolase</keyword>
<keyword evidence="12" id="KW-0966">Cell projection</keyword>
<dbReference type="InterPro" id="IPR006683">
    <property type="entry name" value="Thioestr_dom"/>
</dbReference>
<keyword evidence="9" id="KW-0809">Transit peptide</keyword>
<evidence type="ECO:0000256" key="19">
    <source>
        <dbReference type="ARBA" id="ARBA00047588"/>
    </source>
</evidence>
<dbReference type="OrthoDB" id="9792301at2"/>
<evidence type="ECO:0000256" key="2">
    <source>
        <dbReference type="ARBA" id="ARBA00004496"/>
    </source>
</evidence>
<keyword evidence="8" id="KW-0276">Fatty acid metabolism</keyword>
<evidence type="ECO:0000256" key="14">
    <source>
        <dbReference type="ARBA" id="ARBA00037002"/>
    </source>
</evidence>
<dbReference type="GO" id="GO:0006631">
    <property type="term" value="P:fatty acid metabolic process"/>
    <property type="evidence" value="ECO:0007669"/>
    <property type="project" value="UniProtKB-KW"/>
</dbReference>
<dbReference type="PANTHER" id="PTHR12418">
    <property type="entry name" value="ACYL-COENZYME A THIOESTERASE THEM4"/>
    <property type="match status" value="1"/>
</dbReference>
<dbReference type="EC" id="3.1.2.2" evidence="16"/>
<comment type="subcellular location">
    <subcellularLocation>
        <location evidence="3">Cell projection</location>
        <location evidence="3">Ruffle membrane</location>
    </subcellularLocation>
    <subcellularLocation>
        <location evidence="2">Cytoplasm</location>
    </subcellularLocation>
    <subcellularLocation>
        <location evidence="1">Membrane</location>
        <topology evidence="1">Peripheral membrane protein</topology>
    </subcellularLocation>
</comment>
<evidence type="ECO:0000256" key="6">
    <source>
        <dbReference type="ARBA" id="ARBA00022703"/>
    </source>
</evidence>
<comment type="catalytic activity">
    <reaction evidence="13">
        <text>(5Z,8Z,11Z,14Z)-eicosatetraenoyl-CoA + H2O = (5Z,8Z,11Z,14Z)-eicosatetraenoate + CoA + H(+)</text>
        <dbReference type="Rhea" id="RHEA:40151"/>
        <dbReference type="ChEBI" id="CHEBI:15377"/>
        <dbReference type="ChEBI" id="CHEBI:15378"/>
        <dbReference type="ChEBI" id="CHEBI:32395"/>
        <dbReference type="ChEBI" id="CHEBI:57287"/>
        <dbReference type="ChEBI" id="CHEBI:57368"/>
    </reaction>
    <physiologicalReaction direction="left-to-right" evidence="13">
        <dbReference type="Rhea" id="RHEA:40152"/>
    </physiologicalReaction>
</comment>
<dbReference type="GO" id="GO:0016020">
    <property type="term" value="C:membrane"/>
    <property type="evidence" value="ECO:0007669"/>
    <property type="project" value="UniProtKB-SubCell"/>
</dbReference>
<comment type="catalytic activity">
    <reaction evidence="21">
        <text>decanoyl-CoA + H2O = decanoate + CoA + H(+)</text>
        <dbReference type="Rhea" id="RHEA:40059"/>
        <dbReference type="ChEBI" id="CHEBI:15377"/>
        <dbReference type="ChEBI" id="CHEBI:15378"/>
        <dbReference type="ChEBI" id="CHEBI:27689"/>
        <dbReference type="ChEBI" id="CHEBI:57287"/>
        <dbReference type="ChEBI" id="CHEBI:61430"/>
    </reaction>
    <physiologicalReaction direction="left-to-right" evidence="21">
        <dbReference type="Rhea" id="RHEA:40060"/>
    </physiologicalReaction>
</comment>
<dbReference type="InterPro" id="IPR029069">
    <property type="entry name" value="HotDog_dom_sf"/>
</dbReference>
<evidence type="ECO:0000256" key="8">
    <source>
        <dbReference type="ARBA" id="ARBA00022832"/>
    </source>
</evidence>
<evidence type="ECO:0000313" key="25">
    <source>
        <dbReference type="EMBL" id="RIH81576.1"/>
    </source>
</evidence>
<dbReference type="EMBL" id="QXDL01000163">
    <property type="protein sequence ID" value="RIH81576.1"/>
    <property type="molecule type" value="Genomic_DNA"/>
</dbReference>
<sequence length="158" mass="17401">METTAFQDAMGGNHCWGCGKDNPKGLQIKSYWEGEEAVCTFHPRPEHMAGPTHILNGGIIATLLDCHTVCTAMAALYRAEGREIGEGPVIWCATAKLEVTYLRPTPIDRPVHLRARVEEIAGRKVRVSCTLYSEGLECARADVLAVRVPEEWRTGPGR</sequence>
<evidence type="ECO:0000256" key="10">
    <source>
        <dbReference type="ARBA" id="ARBA00023098"/>
    </source>
</evidence>
<evidence type="ECO:0000313" key="26">
    <source>
        <dbReference type="Proteomes" id="UP000265715"/>
    </source>
</evidence>
<evidence type="ECO:0000256" key="7">
    <source>
        <dbReference type="ARBA" id="ARBA00022801"/>
    </source>
</evidence>
<evidence type="ECO:0000256" key="17">
    <source>
        <dbReference type="ARBA" id="ARBA00040123"/>
    </source>
</evidence>
<organism evidence="25 26">
    <name type="scientific">Calidithermus terrae</name>
    <dbReference type="NCBI Taxonomy" id="1408545"/>
    <lineage>
        <taxon>Bacteria</taxon>
        <taxon>Thermotogati</taxon>
        <taxon>Deinococcota</taxon>
        <taxon>Deinococci</taxon>
        <taxon>Thermales</taxon>
        <taxon>Thermaceae</taxon>
        <taxon>Calidithermus</taxon>
    </lineage>
</organism>
<keyword evidence="5" id="KW-0963">Cytoplasm</keyword>
<dbReference type="CDD" id="cd03443">
    <property type="entry name" value="PaaI_thioesterase"/>
    <property type="match status" value="1"/>
</dbReference>
<comment type="catalytic activity">
    <reaction evidence="19">
        <text>octanoyl-CoA + H2O = octanoate + CoA + H(+)</text>
        <dbReference type="Rhea" id="RHEA:30143"/>
        <dbReference type="ChEBI" id="CHEBI:15377"/>
        <dbReference type="ChEBI" id="CHEBI:15378"/>
        <dbReference type="ChEBI" id="CHEBI:25646"/>
        <dbReference type="ChEBI" id="CHEBI:57287"/>
        <dbReference type="ChEBI" id="CHEBI:57386"/>
    </reaction>
    <physiologicalReaction direction="left-to-right" evidence="19">
        <dbReference type="Rhea" id="RHEA:30144"/>
    </physiologicalReaction>
</comment>
<evidence type="ECO:0000256" key="20">
    <source>
        <dbReference type="ARBA" id="ARBA00047734"/>
    </source>
</evidence>
<comment type="catalytic activity">
    <reaction evidence="20">
        <text>hexadecanoyl-CoA + H2O = hexadecanoate + CoA + H(+)</text>
        <dbReference type="Rhea" id="RHEA:16645"/>
        <dbReference type="ChEBI" id="CHEBI:7896"/>
        <dbReference type="ChEBI" id="CHEBI:15377"/>
        <dbReference type="ChEBI" id="CHEBI:15378"/>
        <dbReference type="ChEBI" id="CHEBI:57287"/>
        <dbReference type="ChEBI" id="CHEBI:57379"/>
        <dbReference type="EC" id="3.1.2.2"/>
    </reaction>
    <physiologicalReaction direction="left-to-right" evidence="20">
        <dbReference type="Rhea" id="RHEA:16646"/>
    </physiologicalReaction>
</comment>
<evidence type="ECO:0000256" key="11">
    <source>
        <dbReference type="ARBA" id="ARBA00023136"/>
    </source>
</evidence>
<dbReference type="PANTHER" id="PTHR12418:SF19">
    <property type="entry name" value="ACYL-COENZYME A THIOESTERASE THEM4"/>
    <property type="match status" value="1"/>
</dbReference>
<evidence type="ECO:0000256" key="5">
    <source>
        <dbReference type="ARBA" id="ARBA00022490"/>
    </source>
</evidence>
<comment type="similarity">
    <text evidence="15">Belongs to the THEM4/THEM5 thioesterase family.</text>
</comment>
<keyword evidence="6" id="KW-0053">Apoptosis</keyword>
<evidence type="ECO:0000256" key="13">
    <source>
        <dbReference type="ARBA" id="ARBA00035852"/>
    </source>
</evidence>
<evidence type="ECO:0000256" key="15">
    <source>
        <dbReference type="ARBA" id="ARBA00038456"/>
    </source>
</evidence>
<keyword evidence="10" id="KW-0443">Lipid metabolism</keyword>
<comment type="catalytic activity">
    <reaction evidence="23">
        <text>tetradecanoyl-CoA + H2O = tetradecanoate + CoA + H(+)</text>
        <dbReference type="Rhea" id="RHEA:40119"/>
        <dbReference type="ChEBI" id="CHEBI:15377"/>
        <dbReference type="ChEBI" id="CHEBI:15378"/>
        <dbReference type="ChEBI" id="CHEBI:30807"/>
        <dbReference type="ChEBI" id="CHEBI:57287"/>
        <dbReference type="ChEBI" id="CHEBI:57385"/>
    </reaction>
    <physiologicalReaction direction="left-to-right" evidence="23">
        <dbReference type="Rhea" id="RHEA:40120"/>
    </physiologicalReaction>
</comment>
<gene>
    <name evidence="25" type="ORF">Mterra_03081</name>
</gene>
<evidence type="ECO:0000256" key="3">
    <source>
        <dbReference type="ARBA" id="ARBA00004632"/>
    </source>
</evidence>
<name>A0A399ECQ1_9DEIN</name>
<dbReference type="Pfam" id="PF03061">
    <property type="entry name" value="4HBT"/>
    <property type="match status" value="1"/>
</dbReference>
<reference evidence="25 26" key="1">
    <citation type="submission" date="2018-08" db="EMBL/GenBank/DDBJ databases">
        <title>Meiothermus terrae DSM 26712 genome sequencing project.</title>
        <authorList>
            <person name="Da Costa M.S."/>
            <person name="Albuquerque L."/>
            <person name="Raposo P."/>
            <person name="Froufe H.J.C."/>
            <person name="Barroso C.S."/>
            <person name="Egas C."/>
        </authorList>
    </citation>
    <scope>NUCLEOTIDE SEQUENCE [LARGE SCALE GENOMIC DNA]</scope>
    <source>
        <strain evidence="25 26">DSM 26712</strain>
    </source>
</reference>
<keyword evidence="11" id="KW-0472">Membrane</keyword>
<dbReference type="GO" id="GO:0016787">
    <property type="term" value="F:hydrolase activity"/>
    <property type="evidence" value="ECO:0007669"/>
    <property type="project" value="UniProtKB-KW"/>
</dbReference>
<comment type="catalytic activity">
    <reaction evidence="14">
        <text>(9Z)-octadecenoyl-CoA + H2O = (9Z)-octadecenoate + CoA + H(+)</text>
        <dbReference type="Rhea" id="RHEA:40139"/>
        <dbReference type="ChEBI" id="CHEBI:15377"/>
        <dbReference type="ChEBI" id="CHEBI:15378"/>
        <dbReference type="ChEBI" id="CHEBI:30823"/>
        <dbReference type="ChEBI" id="CHEBI:57287"/>
        <dbReference type="ChEBI" id="CHEBI:57387"/>
    </reaction>
    <physiologicalReaction direction="left-to-right" evidence="14">
        <dbReference type="Rhea" id="RHEA:40140"/>
    </physiologicalReaction>
</comment>
<feature type="domain" description="Thioesterase" evidence="24">
    <location>
        <begin position="54"/>
        <end position="135"/>
    </location>
</feature>
<evidence type="ECO:0000256" key="18">
    <source>
        <dbReference type="ARBA" id="ARBA00043210"/>
    </source>
</evidence>